<evidence type="ECO:0000259" key="1">
    <source>
        <dbReference type="Pfam" id="PF03235"/>
    </source>
</evidence>
<dbReference type="InterPro" id="IPR004919">
    <property type="entry name" value="GmrSD_N"/>
</dbReference>
<name>X1IFK1_9ZZZZ</name>
<protein>
    <recommendedName>
        <fullName evidence="1">GmrSD restriction endonucleases N-terminal domain-containing protein</fullName>
    </recommendedName>
</protein>
<comment type="caution">
    <text evidence="2">The sequence shown here is derived from an EMBL/GenBank/DDBJ whole genome shotgun (WGS) entry which is preliminary data.</text>
</comment>
<organism evidence="2">
    <name type="scientific">marine sediment metagenome</name>
    <dbReference type="NCBI Taxonomy" id="412755"/>
    <lineage>
        <taxon>unclassified sequences</taxon>
        <taxon>metagenomes</taxon>
        <taxon>ecological metagenomes</taxon>
    </lineage>
</organism>
<dbReference type="Pfam" id="PF03235">
    <property type="entry name" value="GmrSD_N"/>
    <property type="match status" value="1"/>
</dbReference>
<feature type="non-terminal residue" evidence="2">
    <location>
        <position position="1"/>
    </location>
</feature>
<reference evidence="2" key="1">
    <citation type="journal article" date="2014" name="Front. Microbiol.">
        <title>High frequency of phylogenetically diverse reductive dehalogenase-homologous genes in deep subseafloor sedimentary metagenomes.</title>
        <authorList>
            <person name="Kawai M."/>
            <person name="Futagami T."/>
            <person name="Toyoda A."/>
            <person name="Takaki Y."/>
            <person name="Nishi S."/>
            <person name="Hori S."/>
            <person name="Arai W."/>
            <person name="Tsubouchi T."/>
            <person name="Morono Y."/>
            <person name="Uchiyama I."/>
            <person name="Ito T."/>
            <person name="Fujiyama A."/>
            <person name="Inagaki F."/>
            <person name="Takami H."/>
        </authorList>
    </citation>
    <scope>NUCLEOTIDE SEQUENCE</scope>
    <source>
        <strain evidence="2">Expedition CK06-06</strain>
    </source>
</reference>
<sequence length="274" mass="32227">RNLQKGRSDQVNIDDLIFSEKYGKKTFNMHVPERLSCMEALFDGRPFDENGEPESVRNIITRYQDIVELLPVEVTKEALPYFIDWLTENVHLVEITAYSDEDAYTIFETMNDRGLSLSPTDMLKGLLLSNISDTTKRTNAEDIWKQRIQELQEYDKEAPGDCFKTWLRSQYANKIRERKKDAHPEDFDLIGTEFHRWVRNNANNLGLSHSDDYHEFIRKDYDFYSRQYLRLLEASRIKLDGLEHVFYNADHGFTLQHILLLAPLKPDDTADIVR</sequence>
<proteinExistence type="predicted"/>
<feature type="non-terminal residue" evidence="2">
    <location>
        <position position="274"/>
    </location>
</feature>
<dbReference type="EMBL" id="BARU01025047">
    <property type="protein sequence ID" value="GAH56353.1"/>
    <property type="molecule type" value="Genomic_DNA"/>
</dbReference>
<dbReference type="PANTHER" id="PTHR35149:SF2">
    <property type="entry name" value="DUF262 DOMAIN-CONTAINING PROTEIN"/>
    <property type="match status" value="1"/>
</dbReference>
<accession>X1IFK1</accession>
<gene>
    <name evidence="2" type="ORF">S03H2_40403</name>
</gene>
<dbReference type="PANTHER" id="PTHR35149">
    <property type="entry name" value="SLL5132 PROTEIN"/>
    <property type="match status" value="1"/>
</dbReference>
<dbReference type="AlphaFoldDB" id="X1IFK1"/>
<evidence type="ECO:0000313" key="2">
    <source>
        <dbReference type="EMBL" id="GAH56353.1"/>
    </source>
</evidence>
<feature type="domain" description="GmrSD restriction endonucleases N-terminal" evidence="1">
    <location>
        <begin position="42"/>
        <end position="127"/>
    </location>
</feature>